<dbReference type="SUPFAM" id="SSF69279">
    <property type="entry name" value="Phage tail proteins"/>
    <property type="match status" value="1"/>
</dbReference>
<dbReference type="Proteomes" id="UP000839536">
    <property type="component" value="Unassembled WGS sequence"/>
</dbReference>
<sequence length="488" mass="53600">MYAVLGEIEFDVVAYWDEFESTMGVDYTSHARIEGKPGVQFIGDKLDKITLKFNFHSQYCQPTTELNRLREAMTAHQAMALVFGNGDYRGWFVITDLTATHQHTDPYGNVIAQGGSLSLQEYTGDPKSPLLPPAITTQEPNIDEMLDELPDVSDSWFDELLSAVEEGMREAKEMMDEVADAIDDIKKTIAQAKELVKEAKALKEKCGDIVDSLKKTISAIDALFQQPLDLQTLAGLPKALAAKMQELIDSLPGIRECAGDAGTLIEHAESLFDAITSSVAQKHGLTLAGKIAPLTIDRVTQYAETDVAFLKRLASEYGYTVKVTATELIFSHLPTLRCLAPVKTLRRTDISHYTFKDTINRIYKNATVQHQNSKQKELVIYTHDSQEKAPARGSATSADTLKINSRAPDTGAAQAKANAALDSHNEYQQTGTLSMMGCPQLTAGNKIELSDFGVLSGQWLIDKSMHKLTRSGGYTTEIDISRGPATSQ</sequence>
<organism evidence="3">
    <name type="scientific">Salmonella enterica</name>
    <name type="common">Salmonella choleraesuis</name>
    <dbReference type="NCBI Taxonomy" id="28901"/>
    <lineage>
        <taxon>Bacteria</taxon>
        <taxon>Pseudomonadati</taxon>
        <taxon>Pseudomonadota</taxon>
        <taxon>Gammaproteobacteria</taxon>
        <taxon>Enterobacterales</taxon>
        <taxon>Enterobacteriaceae</taxon>
        <taxon>Salmonella</taxon>
    </lineage>
</organism>
<dbReference type="Pfam" id="PF05954">
    <property type="entry name" value="Phage_GPD"/>
    <property type="match status" value="1"/>
</dbReference>
<keyword evidence="1" id="KW-0175">Coiled coil</keyword>
<dbReference type="Pfam" id="PF06995">
    <property type="entry name" value="Phage_P2_GpU"/>
    <property type="match status" value="1"/>
</dbReference>
<dbReference type="AlphaFoldDB" id="A0A232S5L9"/>
<accession>A0A232S5L9</accession>
<evidence type="ECO:0000313" key="3">
    <source>
        <dbReference type="EMBL" id="RXL16873.1"/>
    </source>
</evidence>
<protein>
    <recommendedName>
        <fullName evidence="4">Phage protein D</fullName>
    </recommendedName>
</protein>
<evidence type="ECO:0000256" key="1">
    <source>
        <dbReference type="SAM" id="Coils"/>
    </source>
</evidence>
<dbReference type="EMBL" id="QWJL01000021">
    <property type="protein sequence ID" value="RIP25281.1"/>
    <property type="molecule type" value="Genomic_DNA"/>
</dbReference>
<reference evidence="3" key="2">
    <citation type="submission" date="2019-01" db="EMBL/GenBank/DDBJ databases">
        <title>Whole genome sequencing of Salmonella enterica.</title>
        <authorList>
            <person name="Cao G."/>
        </authorList>
    </citation>
    <scope>NUCLEOTIDE SEQUENCE [LARGE SCALE GENOMIC DNA]</scope>
    <source>
        <strain evidence="3">CFSAN074594</strain>
    </source>
</reference>
<evidence type="ECO:0000313" key="2">
    <source>
        <dbReference type="EMBL" id="RIP25281.1"/>
    </source>
</evidence>
<dbReference type="Proteomes" id="UP000885256">
    <property type="component" value="Unassembled WGS sequence"/>
</dbReference>
<dbReference type="InterPro" id="IPR009734">
    <property type="entry name" value="Myoviridae_GpU"/>
</dbReference>
<evidence type="ECO:0008006" key="4">
    <source>
        <dbReference type="Google" id="ProtNLM"/>
    </source>
</evidence>
<feature type="coiled-coil region" evidence="1">
    <location>
        <begin position="168"/>
        <end position="205"/>
    </location>
</feature>
<name>A0A232S5L9_SALER</name>
<comment type="caution">
    <text evidence="3">The sequence shown here is derived from an EMBL/GenBank/DDBJ whole genome shotgun (WGS) entry which is preliminary data.</text>
</comment>
<proteinExistence type="predicted"/>
<reference evidence="2" key="1">
    <citation type="submission" date="2018-08" db="EMBL/GenBank/DDBJ databases">
        <title>Whole genome sequencing of Salmonella enterica serotype newport.</title>
        <authorList>
            <person name="Bell R."/>
        </authorList>
    </citation>
    <scope>NUCLEOTIDE SEQUENCE [LARGE SCALE GENOMIC DNA]</scope>
    <source>
        <strain evidence="2">CFSAN048053</strain>
    </source>
</reference>
<dbReference type="EMBL" id="SDIQ01000046">
    <property type="protein sequence ID" value="RXL16873.1"/>
    <property type="molecule type" value="Genomic_DNA"/>
</dbReference>
<gene>
    <name evidence="2" type="ORF">A7D45_19895</name>
    <name evidence="3" type="ORF">EKD96_21900</name>
</gene>